<sequence>NYFSFVYYQSLVFKHQTTLNALHKLDFSPHALVGPNLTHMQPLFDSRFIEFVLAPKLREVPRGCFQNSLLRTVHLQNAKVIRESAFKFSIQLKKVFLPQAEELNELCFAGCSKIFVFRAEKLRKVAENSFLNCKNVKVVQNKRVSVQNANNKYEFDKDVLWLGKLRAQKMLKEVKVLIKGLNRLQGQ</sequence>
<name>A0A146K553_9EUKA</name>
<proteinExistence type="predicted"/>
<protein>
    <submittedName>
        <fullName evidence="1">Leucine rich repeats-containing protein</fullName>
    </submittedName>
</protein>
<evidence type="ECO:0000313" key="1">
    <source>
        <dbReference type="EMBL" id="JAP90619.1"/>
    </source>
</evidence>
<reference evidence="1" key="1">
    <citation type="submission" date="2015-07" db="EMBL/GenBank/DDBJ databases">
        <title>Adaptation to a free-living lifestyle via gene acquisitions in the diplomonad Trepomonas sp. PC1.</title>
        <authorList>
            <person name="Xu F."/>
            <person name="Jerlstrom-Hultqvist J."/>
            <person name="Kolisko M."/>
            <person name="Simpson A.G.B."/>
            <person name="Roger A.J."/>
            <person name="Svard S.G."/>
            <person name="Andersson J.O."/>
        </authorList>
    </citation>
    <scope>NUCLEOTIDE SEQUENCE</scope>
    <source>
        <strain evidence="1">PC1</strain>
    </source>
</reference>
<accession>A0A146K553</accession>
<dbReference type="InterPro" id="IPR026906">
    <property type="entry name" value="LRR_5"/>
</dbReference>
<organism evidence="1">
    <name type="scientific">Trepomonas sp. PC1</name>
    <dbReference type="NCBI Taxonomy" id="1076344"/>
    <lineage>
        <taxon>Eukaryota</taxon>
        <taxon>Metamonada</taxon>
        <taxon>Diplomonadida</taxon>
        <taxon>Hexamitidae</taxon>
        <taxon>Hexamitinae</taxon>
        <taxon>Trepomonas</taxon>
    </lineage>
</organism>
<dbReference type="Pfam" id="PF13306">
    <property type="entry name" value="LRR_5"/>
    <property type="match status" value="1"/>
</dbReference>
<dbReference type="AlphaFoldDB" id="A0A146K553"/>
<dbReference type="EMBL" id="GDID01005987">
    <property type="protein sequence ID" value="JAP90619.1"/>
    <property type="molecule type" value="Transcribed_RNA"/>
</dbReference>
<dbReference type="InterPro" id="IPR032675">
    <property type="entry name" value="LRR_dom_sf"/>
</dbReference>
<dbReference type="Gene3D" id="3.80.10.10">
    <property type="entry name" value="Ribonuclease Inhibitor"/>
    <property type="match status" value="1"/>
</dbReference>
<feature type="non-terminal residue" evidence="1">
    <location>
        <position position="1"/>
    </location>
</feature>
<gene>
    <name evidence="1" type="ORF">TPC1_20082</name>
</gene>